<sequence>MIAVLDPTLTPPTLTYAINYRTFMSSSQPLSELVNQWIKLDANPSTRAEIQKLWDDDQVEELERRLRNRIEFGTAGLRGKMEAGWSRMNGKSMPICFVVFMITEHVLDLIILQTSQGLAEYVSAHVEDARTRGIVIGYDHRHNSERWAQLTAQTFSSKGFNVHFLDGLNHTPLVPFGIKHLNAACGVMITASHNPKVYWENGVQVHIFIQTQFKEMNNTKIIGPHDEGIASAIQDHLDVQPAQFTISRRPSSQDAEQTRNLRDAYFTALKQLSNSDALHGALSTKIVNTSMHGVSDEFVRRAFREFGFPPYIAVTEQQTPDPEFPTVKFPNPEEKGALDLALETADRNNARYVVAQDPDSDRFVAAEKGADGKWIIFTGDQLGSLFAYHVLQSYKKSGKPLERLAMVASTVSSKMVESMALVEGFKFVDCLTGFKFIGNTALDLTKEGYEVPFGYEEAIGFMFGTQIRDKDGVAATVVYMEILAQLLSEGSTVSSHLNSLYKRYGYFQTSNSYFVSPDQRITDAIFEHIRNYSGLPDDKPSYPSEIAGLPITRIIDLTLGYDSGNPPSYKPLLPLSSGHMIQFRASNAKTEMGIVLTLRTSGTEPKIKYYLEGKGQDHGAIGTLLASAVEDISKHWVQT</sequence>
<evidence type="ECO:0000256" key="2">
    <source>
        <dbReference type="ARBA" id="ARBA00010231"/>
    </source>
</evidence>
<evidence type="ECO:0008006" key="12">
    <source>
        <dbReference type="Google" id="ProtNLM"/>
    </source>
</evidence>
<dbReference type="GO" id="GO:0000287">
    <property type="term" value="F:magnesium ion binding"/>
    <property type="evidence" value="ECO:0007669"/>
    <property type="project" value="InterPro"/>
</dbReference>
<evidence type="ECO:0000256" key="5">
    <source>
        <dbReference type="ARBA" id="ARBA00022842"/>
    </source>
</evidence>
<reference evidence="10 11" key="1">
    <citation type="journal article" date="2018" name="Evol. Lett.">
        <title>Horizontal gene cluster transfer increased hallucinogenic mushroom diversity.</title>
        <authorList>
            <person name="Reynolds H.T."/>
            <person name="Vijayakumar V."/>
            <person name="Gluck-Thaler E."/>
            <person name="Korotkin H.B."/>
            <person name="Matheny P.B."/>
            <person name="Slot J.C."/>
        </authorList>
    </citation>
    <scope>NUCLEOTIDE SEQUENCE [LARGE SCALE GENOMIC DNA]</scope>
    <source>
        <strain evidence="10 11">2629</strain>
    </source>
</reference>
<keyword evidence="4" id="KW-0479">Metal-binding</keyword>
<feature type="domain" description="Alpha-D-phosphohexomutase alpha/beta/alpha" evidence="8">
    <location>
        <begin position="263"/>
        <end position="367"/>
    </location>
</feature>
<dbReference type="GO" id="GO:0005634">
    <property type="term" value="C:nucleus"/>
    <property type="evidence" value="ECO:0007669"/>
    <property type="project" value="TreeGrafter"/>
</dbReference>
<dbReference type="SUPFAM" id="SSF53738">
    <property type="entry name" value="Phosphoglucomutase, first 3 domains"/>
    <property type="match status" value="3"/>
</dbReference>
<dbReference type="AlphaFoldDB" id="A0A409Y7B6"/>
<evidence type="ECO:0000259" key="8">
    <source>
        <dbReference type="Pfam" id="PF02879"/>
    </source>
</evidence>
<keyword evidence="11" id="KW-1185">Reference proteome</keyword>
<evidence type="ECO:0000259" key="7">
    <source>
        <dbReference type="Pfam" id="PF02878"/>
    </source>
</evidence>
<name>A0A409Y7B6_9AGAR</name>
<dbReference type="CDD" id="cd05799">
    <property type="entry name" value="PGM2"/>
    <property type="match status" value="1"/>
</dbReference>
<dbReference type="InterPro" id="IPR036900">
    <property type="entry name" value="A-D-PHexomutase_C_sf"/>
</dbReference>
<dbReference type="GO" id="GO:0006166">
    <property type="term" value="P:purine ribonucleoside salvage"/>
    <property type="evidence" value="ECO:0007669"/>
    <property type="project" value="TreeGrafter"/>
</dbReference>
<evidence type="ECO:0000313" key="11">
    <source>
        <dbReference type="Proteomes" id="UP000284842"/>
    </source>
</evidence>
<dbReference type="Proteomes" id="UP000284842">
    <property type="component" value="Unassembled WGS sequence"/>
</dbReference>
<dbReference type="PANTHER" id="PTHR45745:SF1">
    <property type="entry name" value="PHOSPHOGLUCOMUTASE 2B-RELATED"/>
    <property type="match status" value="1"/>
</dbReference>
<evidence type="ECO:0000259" key="9">
    <source>
        <dbReference type="Pfam" id="PF02880"/>
    </source>
</evidence>
<dbReference type="FunCoup" id="A0A409Y7B6">
    <property type="interactions" value="180"/>
</dbReference>
<dbReference type="EMBL" id="NHTK01001375">
    <property type="protein sequence ID" value="PPQ98838.1"/>
    <property type="molecule type" value="Genomic_DNA"/>
</dbReference>
<evidence type="ECO:0000256" key="3">
    <source>
        <dbReference type="ARBA" id="ARBA00022553"/>
    </source>
</evidence>
<comment type="caution">
    <text evidence="10">The sequence shown here is derived from an EMBL/GenBank/DDBJ whole genome shotgun (WGS) entry which is preliminary data.</text>
</comment>
<dbReference type="PROSITE" id="PS00710">
    <property type="entry name" value="PGM_PMM"/>
    <property type="match status" value="1"/>
</dbReference>
<keyword evidence="5" id="KW-0460">Magnesium</keyword>
<accession>A0A409Y7B6</accession>
<dbReference type="InterPro" id="IPR005846">
    <property type="entry name" value="A-D-PHexomutase_a/b/a-III"/>
</dbReference>
<dbReference type="STRING" id="181874.A0A409Y7B6"/>
<dbReference type="Pfam" id="PF02879">
    <property type="entry name" value="PGM_PMM_II"/>
    <property type="match status" value="1"/>
</dbReference>
<dbReference type="InterPro" id="IPR016066">
    <property type="entry name" value="A-D-PHexomutase_CS"/>
</dbReference>
<proteinExistence type="inferred from homology"/>
<dbReference type="GO" id="GO:0005975">
    <property type="term" value="P:carbohydrate metabolic process"/>
    <property type="evidence" value="ECO:0007669"/>
    <property type="project" value="InterPro"/>
</dbReference>
<dbReference type="Pfam" id="PF02880">
    <property type="entry name" value="PGM_PMM_III"/>
    <property type="match status" value="1"/>
</dbReference>
<dbReference type="GO" id="GO:0008973">
    <property type="term" value="F:phosphopentomutase activity"/>
    <property type="evidence" value="ECO:0007669"/>
    <property type="project" value="TreeGrafter"/>
</dbReference>
<dbReference type="InParanoid" id="A0A409Y7B6"/>
<protein>
    <recommendedName>
        <fullName evidence="12">Phosphoglucomutase</fullName>
    </recommendedName>
</protein>
<dbReference type="InterPro" id="IPR005844">
    <property type="entry name" value="A-D-PHexomutase_a/b/a-I"/>
</dbReference>
<dbReference type="Gene3D" id="3.40.120.10">
    <property type="entry name" value="Alpha-D-Glucose-1,6-Bisphosphate, subunit A, domain 3"/>
    <property type="match status" value="3"/>
</dbReference>
<dbReference type="InterPro" id="IPR016055">
    <property type="entry name" value="A-D-PHexomutase_a/b/a-I/II/III"/>
</dbReference>
<keyword evidence="3" id="KW-0597">Phosphoprotein</keyword>
<evidence type="ECO:0000256" key="6">
    <source>
        <dbReference type="ARBA" id="ARBA00023235"/>
    </source>
</evidence>
<feature type="domain" description="Alpha-D-phosphohexomutase alpha/beta/alpha" evidence="7">
    <location>
        <begin position="110"/>
        <end position="205"/>
    </location>
</feature>
<organism evidence="10 11">
    <name type="scientific">Panaeolus cyanescens</name>
    <dbReference type="NCBI Taxonomy" id="181874"/>
    <lineage>
        <taxon>Eukaryota</taxon>
        <taxon>Fungi</taxon>
        <taxon>Dikarya</taxon>
        <taxon>Basidiomycota</taxon>
        <taxon>Agaricomycotina</taxon>
        <taxon>Agaricomycetes</taxon>
        <taxon>Agaricomycetidae</taxon>
        <taxon>Agaricales</taxon>
        <taxon>Agaricineae</taxon>
        <taxon>Galeropsidaceae</taxon>
        <taxon>Panaeolus</taxon>
    </lineage>
</organism>
<dbReference type="Pfam" id="PF02878">
    <property type="entry name" value="PGM_PMM_I"/>
    <property type="match status" value="1"/>
</dbReference>
<feature type="domain" description="Alpha-D-phosphohexomutase alpha/beta/alpha" evidence="9">
    <location>
        <begin position="378"/>
        <end position="504"/>
    </location>
</feature>
<feature type="non-terminal residue" evidence="10">
    <location>
        <position position="639"/>
    </location>
</feature>
<comment type="similarity">
    <text evidence="2">Belongs to the phosphohexose mutase family.</text>
</comment>
<dbReference type="OrthoDB" id="8300170at2759"/>
<dbReference type="SUPFAM" id="SSF55957">
    <property type="entry name" value="Phosphoglucomutase, C-terminal domain"/>
    <property type="match status" value="1"/>
</dbReference>
<evidence type="ECO:0000256" key="1">
    <source>
        <dbReference type="ARBA" id="ARBA00001946"/>
    </source>
</evidence>
<keyword evidence="6" id="KW-0413">Isomerase</keyword>
<dbReference type="InterPro" id="IPR005845">
    <property type="entry name" value="A-D-PHexomutase_a/b/a-II"/>
</dbReference>
<gene>
    <name evidence="10" type="ORF">CVT24_003392</name>
</gene>
<comment type="cofactor">
    <cofactor evidence="1">
        <name>Mg(2+)</name>
        <dbReference type="ChEBI" id="CHEBI:18420"/>
    </cofactor>
</comment>
<evidence type="ECO:0000256" key="4">
    <source>
        <dbReference type="ARBA" id="ARBA00022723"/>
    </source>
</evidence>
<evidence type="ECO:0000313" key="10">
    <source>
        <dbReference type="EMBL" id="PPQ98838.1"/>
    </source>
</evidence>
<dbReference type="PANTHER" id="PTHR45745">
    <property type="entry name" value="PHOSPHOMANNOMUTASE 45A"/>
    <property type="match status" value="1"/>
</dbReference>